<evidence type="ECO:0000259" key="2">
    <source>
        <dbReference type="Pfam" id="PF09335"/>
    </source>
</evidence>
<keyword evidence="1" id="KW-0812">Transmembrane</keyword>
<dbReference type="AlphaFoldDB" id="A0A1F5VJF8"/>
<dbReference type="STRING" id="1798325.A2834_02365"/>
<protein>
    <recommendedName>
        <fullName evidence="2">VTT domain-containing protein</fullName>
    </recommendedName>
</protein>
<feature type="transmembrane region" description="Helical" evidence="1">
    <location>
        <begin position="49"/>
        <end position="74"/>
    </location>
</feature>
<comment type="caution">
    <text evidence="3">The sequence shown here is derived from an EMBL/GenBank/DDBJ whole genome shotgun (WGS) entry which is preliminary data.</text>
</comment>
<name>A0A1F5VJF8_9BACT</name>
<dbReference type="EMBL" id="MFHD01000008">
    <property type="protein sequence ID" value="OGF63081.1"/>
    <property type="molecule type" value="Genomic_DNA"/>
</dbReference>
<proteinExistence type="predicted"/>
<dbReference type="InterPro" id="IPR032816">
    <property type="entry name" value="VTT_dom"/>
</dbReference>
<evidence type="ECO:0000313" key="3">
    <source>
        <dbReference type="EMBL" id="OGF63081.1"/>
    </source>
</evidence>
<feature type="transmembrane region" description="Helical" evidence="1">
    <location>
        <begin position="86"/>
        <end position="104"/>
    </location>
</feature>
<keyword evidence="1" id="KW-0472">Membrane</keyword>
<dbReference type="PANTHER" id="PTHR42709">
    <property type="entry name" value="ALKALINE PHOSPHATASE LIKE PROTEIN"/>
    <property type="match status" value="1"/>
</dbReference>
<feature type="transmembrane region" description="Helical" evidence="1">
    <location>
        <begin position="193"/>
        <end position="209"/>
    </location>
</feature>
<gene>
    <name evidence="3" type="ORF">A2834_02365</name>
</gene>
<evidence type="ECO:0000313" key="4">
    <source>
        <dbReference type="Proteomes" id="UP000179251"/>
    </source>
</evidence>
<keyword evidence="1" id="KW-1133">Transmembrane helix</keyword>
<evidence type="ECO:0000256" key="1">
    <source>
        <dbReference type="SAM" id="Phobius"/>
    </source>
</evidence>
<organism evidence="3 4">
    <name type="scientific">Candidatus Giovannonibacteria bacterium RIFCSPHIGHO2_01_FULL_45_23</name>
    <dbReference type="NCBI Taxonomy" id="1798325"/>
    <lineage>
        <taxon>Bacteria</taxon>
        <taxon>Candidatus Giovannoniibacteriota</taxon>
    </lineage>
</organism>
<reference evidence="3 4" key="1">
    <citation type="journal article" date="2016" name="Nat. Commun.">
        <title>Thousands of microbial genomes shed light on interconnected biogeochemical processes in an aquifer system.</title>
        <authorList>
            <person name="Anantharaman K."/>
            <person name="Brown C.T."/>
            <person name="Hug L.A."/>
            <person name="Sharon I."/>
            <person name="Castelle C.J."/>
            <person name="Probst A.J."/>
            <person name="Thomas B.C."/>
            <person name="Singh A."/>
            <person name="Wilkins M.J."/>
            <person name="Karaoz U."/>
            <person name="Brodie E.L."/>
            <person name="Williams K.H."/>
            <person name="Hubbard S.S."/>
            <person name="Banfield J.F."/>
        </authorList>
    </citation>
    <scope>NUCLEOTIDE SEQUENCE [LARGE SCALE GENOMIC DNA]</scope>
</reference>
<accession>A0A1F5VJF8</accession>
<feature type="transmembrane region" description="Helical" evidence="1">
    <location>
        <begin position="9"/>
        <end position="29"/>
    </location>
</feature>
<dbReference type="Pfam" id="PF09335">
    <property type="entry name" value="VTT_dom"/>
    <property type="match status" value="1"/>
</dbReference>
<dbReference type="Proteomes" id="UP000179251">
    <property type="component" value="Unassembled WGS sequence"/>
</dbReference>
<sequence length="216" mass="24648">MIKLVTKKNIVIFVIVVGLVLIFWSSTLLQDYFQEAAVFLQNYGGLHPYLSILIFIGLSALSAMLVSFSSIWLVPVAVVLWSNLTTALLLLASWLIGAIVSYLIGRYGGYPVVKKFVSTERISYYEHLIAKRLGFWIIFLFRLTLPSEIPSYILGILRYPFAKYFLITFLAELPYAIYTVYAIDSIIDRKPTIFAITVIIWLIFSRKLVRQTQSQG</sequence>
<feature type="domain" description="VTT" evidence="2">
    <location>
        <begin position="73"/>
        <end position="184"/>
    </location>
</feature>
<dbReference type="InterPro" id="IPR051311">
    <property type="entry name" value="DedA_domain"/>
</dbReference>
<feature type="transmembrane region" description="Helical" evidence="1">
    <location>
        <begin position="164"/>
        <end position="187"/>
    </location>
</feature>